<gene>
    <name evidence="2" type="ORF">B0A48_04927</name>
</gene>
<evidence type="ECO:0000256" key="1">
    <source>
        <dbReference type="SAM" id="MobiDB-lite"/>
    </source>
</evidence>
<dbReference type="Proteomes" id="UP000192596">
    <property type="component" value="Unassembled WGS sequence"/>
</dbReference>
<keyword evidence="3" id="KW-1185">Reference proteome</keyword>
<reference evidence="3" key="1">
    <citation type="submission" date="2017-03" db="EMBL/GenBank/DDBJ databases">
        <title>Genomes of endolithic fungi from Antarctica.</title>
        <authorList>
            <person name="Coleine C."/>
            <person name="Masonjones S."/>
            <person name="Stajich J.E."/>
        </authorList>
    </citation>
    <scope>NUCLEOTIDE SEQUENCE [LARGE SCALE GENOMIC DNA]</scope>
    <source>
        <strain evidence="3">CCFEE 5527</strain>
    </source>
</reference>
<comment type="caution">
    <text evidence="2">The sequence shown here is derived from an EMBL/GenBank/DDBJ whole genome shotgun (WGS) entry which is preliminary data.</text>
</comment>
<dbReference type="InParanoid" id="A0A1V8TDS0"/>
<feature type="region of interest" description="Disordered" evidence="1">
    <location>
        <begin position="191"/>
        <end position="210"/>
    </location>
</feature>
<name>A0A1V8TDS0_9PEZI</name>
<dbReference type="AlphaFoldDB" id="A0A1V8TDS0"/>
<evidence type="ECO:0000313" key="2">
    <source>
        <dbReference type="EMBL" id="OQO09525.1"/>
    </source>
</evidence>
<evidence type="ECO:0000313" key="3">
    <source>
        <dbReference type="Proteomes" id="UP000192596"/>
    </source>
</evidence>
<protein>
    <submittedName>
        <fullName evidence="2">Uncharacterized protein</fullName>
    </submittedName>
</protein>
<accession>A0A1V8TDS0</accession>
<organism evidence="2 3">
    <name type="scientific">Cryoendolithus antarcticus</name>
    <dbReference type="NCBI Taxonomy" id="1507870"/>
    <lineage>
        <taxon>Eukaryota</taxon>
        <taxon>Fungi</taxon>
        <taxon>Dikarya</taxon>
        <taxon>Ascomycota</taxon>
        <taxon>Pezizomycotina</taxon>
        <taxon>Dothideomycetes</taxon>
        <taxon>Dothideomycetidae</taxon>
        <taxon>Cladosporiales</taxon>
        <taxon>Cladosporiaceae</taxon>
        <taxon>Cryoendolithus</taxon>
    </lineage>
</organism>
<dbReference type="OrthoDB" id="5229536at2759"/>
<dbReference type="EMBL" id="NAJO01000010">
    <property type="protein sequence ID" value="OQO09525.1"/>
    <property type="molecule type" value="Genomic_DNA"/>
</dbReference>
<sequence>MSSLTLSVPSGLISTPWCIAPQYDTSFAPSQCANSTQQPSDFQTFCCAGSIVDTTQDLYNWPSPDNRTFDLQNLVCCLVPGSDTTTTGLQPVPTARQSCTAGAPTPLLSLAATSTGNAAFYPITITSGSVSTASDTTVYGDYKPVQTPTCLWVYTASGVSLSDITVPAAQVSTMPLTTDIFGHTYGGSATSTESSAAQTGSSESGSSTAAETTVVSGTASAATSSGTAAAATTSASAATTVLSAQGMVAGIACILGLLLGT</sequence>
<proteinExistence type="predicted"/>